<name>B1WY00_CROS5</name>
<protein>
    <submittedName>
        <fullName evidence="1">Uncharacterized protein</fullName>
    </submittedName>
</protein>
<sequence length="30" mass="3576">MDLEKTQAKFLIEATMMVAHQRNRRRGRTS</sequence>
<evidence type="ECO:0000313" key="2">
    <source>
        <dbReference type="Proteomes" id="UP000001203"/>
    </source>
</evidence>
<dbReference type="Proteomes" id="UP000001203">
    <property type="component" value="Chromosome circular"/>
</dbReference>
<organism evidence="1 2">
    <name type="scientific">Crocosphaera subtropica (strain ATCC 51142 / BH68)</name>
    <name type="common">Cyanothece sp. (strain ATCC 51142)</name>
    <dbReference type="NCBI Taxonomy" id="43989"/>
    <lineage>
        <taxon>Bacteria</taxon>
        <taxon>Bacillati</taxon>
        <taxon>Cyanobacteriota</taxon>
        <taxon>Cyanophyceae</taxon>
        <taxon>Oscillatoriophycideae</taxon>
        <taxon>Chroococcales</taxon>
        <taxon>Aphanothecaceae</taxon>
        <taxon>Crocosphaera</taxon>
        <taxon>Crocosphaera subtropica</taxon>
    </lineage>
</organism>
<accession>B1WY00</accession>
<gene>
    <name evidence="1" type="ordered locus">cce_1637</name>
</gene>
<dbReference type="KEGG" id="cyt:cce_1637"/>
<proteinExistence type="predicted"/>
<reference evidence="1 2" key="1">
    <citation type="journal article" date="2008" name="Proc. Natl. Acad. Sci. U.S.A.">
        <title>The genome of Cyanothece 51142, a unicellular diazotrophic cyanobacterium important in the marine nitrogen cycle.</title>
        <authorList>
            <person name="Welsh E.A."/>
            <person name="Liberton M."/>
            <person name="Stoeckel J."/>
            <person name="Loh T."/>
            <person name="Elvitigala T."/>
            <person name="Wang C."/>
            <person name="Wollam A."/>
            <person name="Fulton R.S."/>
            <person name="Clifton S.W."/>
            <person name="Jacobs J.M."/>
            <person name="Aurora R."/>
            <person name="Ghosh B.K."/>
            <person name="Sherman L.A."/>
            <person name="Smith R.D."/>
            <person name="Wilson R.K."/>
            <person name="Pakrasi H.B."/>
        </authorList>
    </citation>
    <scope>NUCLEOTIDE SEQUENCE [LARGE SCALE GENOMIC DNA]</scope>
    <source>
        <strain evidence="2">ATCC 51142 / BH68</strain>
    </source>
</reference>
<evidence type="ECO:0000313" key="1">
    <source>
        <dbReference type="EMBL" id="ACB50987.1"/>
    </source>
</evidence>
<dbReference type="HOGENOM" id="CLU_3403082_0_0_3"/>
<dbReference type="EMBL" id="CP000806">
    <property type="protein sequence ID" value="ACB50987.1"/>
    <property type="molecule type" value="Genomic_DNA"/>
</dbReference>
<keyword evidence="2" id="KW-1185">Reference proteome</keyword>
<dbReference type="AlphaFoldDB" id="B1WY00"/>